<feature type="transmembrane region" description="Helical" evidence="2">
    <location>
        <begin position="59"/>
        <end position="80"/>
    </location>
</feature>
<name>A0A4V5MZX8_9ACTN</name>
<dbReference type="RefSeq" id="WP_136725708.1">
    <property type="nucleotide sequence ID" value="NZ_SUMC01000021.1"/>
</dbReference>
<protein>
    <submittedName>
        <fullName evidence="3">Uncharacterized protein</fullName>
    </submittedName>
</protein>
<keyword evidence="2" id="KW-0472">Membrane</keyword>
<dbReference type="AlphaFoldDB" id="A0A4V5MZX8"/>
<keyword evidence="2" id="KW-1133">Transmembrane helix</keyword>
<evidence type="ECO:0000313" key="3">
    <source>
        <dbReference type="EMBL" id="TKA09579.1"/>
    </source>
</evidence>
<dbReference type="EMBL" id="SUMC01000021">
    <property type="protein sequence ID" value="TKA09579.1"/>
    <property type="molecule type" value="Genomic_DNA"/>
</dbReference>
<proteinExistence type="predicted"/>
<evidence type="ECO:0000256" key="1">
    <source>
        <dbReference type="SAM" id="MobiDB-lite"/>
    </source>
</evidence>
<organism evidence="3 4">
    <name type="scientific">Actinacidiphila oryziradicis</name>
    <dbReference type="NCBI Taxonomy" id="2571141"/>
    <lineage>
        <taxon>Bacteria</taxon>
        <taxon>Bacillati</taxon>
        <taxon>Actinomycetota</taxon>
        <taxon>Actinomycetes</taxon>
        <taxon>Kitasatosporales</taxon>
        <taxon>Streptomycetaceae</taxon>
        <taxon>Actinacidiphila</taxon>
    </lineage>
</organism>
<evidence type="ECO:0000256" key="2">
    <source>
        <dbReference type="SAM" id="Phobius"/>
    </source>
</evidence>
<keyword evidence="2" id="KW-0812">Transmembrane</keyword>
<accession>A0A4V5MZX8</accession>
<feature type="region of interest" description="Disordered" evidence="1">
    <location>
        <begin position="152"/>
        <end position="180"/>
    </location>
</feature>
<feature type="transmembrane region" description="Helical" evidence="2">
    <location>
        <begin position="87"/>
        <end position="106"/>
    </location>
</feature>
<comment type="caution">
    <text evidence="3">The sequence shown here is derived from an EMBL/GenBank/DDBJ whole genome shotgun (WGS) entry which is preliminary data.</text>
</comment>
<evidence type="ECO:0000313" key="4">
    <source>
        <dbReference type="Proteomes" id="UP000305778"/>
    </source>
</evidence>
<sequence>MLAVTAMALGVGRHATGFEFTEPLGLLATAPLALIRWKPAVSLTLVLTANAGFLLFGRLSWPAAAMVAWVIALVACPVLLSRVWAWVAFVAMQAAVAGAVVMPAWINETPWDASVGQELAVTCAFVLGLLVGVRRRSAARRVVRHRDRRLLRPRGPDQLSVASSDDPGPPNAGKVSARSD</sequence>
<keyword evidence="4" id="KW-1185">Reference proteome</keyword>
<gene>
    <name evidence="3" type="ORF">FCI23_22370</name>
</gene>
<reference evidence="3 4" key="1">
    <citation type="submission" date="2019-04" db="EMBL/GenBank/DDBJ databases">
        <title>Streptomyces oryziradicis sp. nov., a novel actinomycete isolated from rhizosphere soil of rice (Oryza sativa L.).</title>
        <authorList>
            <person name="Li C."/>
        </authorList>
    </citation>
    <scope>NUCLEOTIDE SEQUENCE [LARGE SCALE GENOMIC DNA]</scope>
    <source>
        <strain evidence="3 4">NEAU-C40</strain>
    </source>
</reference>
<dbReference type="Proteomes" id="UP000305778">
    <property type="component" value="Unassembled WGS sequence"/>
</dbReference>
<feature type="transmembrane region" description="Helical" evidence="2">
    <location>
        <begin position="118"/>
        <end position="134"/>
    </location>
</feature>